<accession>A0A2P4XJU3</accession>
<dbReference type="Proteomes" id="UP000237271">
    <property type="component" value="Unassembled WGS sequence"/>
</dbReference>
<evidence type="ECO:0000313" key="2">
    <source>
        <dbReference type="EMBL" id="POM65825.1"/>
    </source>
</evidence>
<reference evidence="2 3" key="1">
    <citation type="journal article" date="2017" name="Genome Biol. Evol.">
        <title>Phytophthora megakarya and P. palmivora, closely related causal agents of cacao black pod rot, underwent increases in genome sizes and gene numbers by different mechanisms.</title>
        <authorList>
            <person name="Ali S.S."/>
            <person name="Shao J."/>
            <person name="Lary D.J."/>
            <person name="Kronmiller B."/>
            <person name="Shen D."/>
            <person name="Strem M.D."/>
            <person name="Amoako-Attah I."/>
            <person name="Akrofi A.Y."/>
            <person name="Begoude B.A."/>
            <person name="Ten Hoopen G.M."/>
            <person name="Coulibaly K."/>
            <person name="Kebe B.I."/>
            <person name="Melnick R.L."/>
            <person name="Guiltinan M.J."/>
            <person name="Tyler B.M."/>
            <person name="Meinhardt L.W."/>
            <person name="Bailey B.A."/>
        </authorList>
    </citation>
    <scope>NUCLEOTIDE SEQUENCE [LARGE SCALE GENOMIC DNA]</scope>
    <source>
        <strain evidence="3">sbr112.9</strain>
    </source>
</reference>
<keyword evidence="3" id="KW-1185">Reference proteome</keyword>
<sequence length="152" mass="16645">MFNAGELVLPDTKNLPLTLVSSAGSNKLKHRFIGPFTVLAGTVTSILVTFQTTHPTFYVGRLKRYHDSRGSSRQLEEYIGESTPRNETVSSGQPGLPVSEPVNGSQAGTHAIHTKGRREPNVKSSRKSQTYKPDGTNALRLVRGHPTVYRMA</sequence>
<name>A0A2P4XJU3_9STRA</name>
<evidence type="ECO:0000313" key="3">
    <source>
        <dbReference type="Proteomes" id="UP000237271"/>
    </source>
</evidence>
<dbReference type="AlphaFoldDB" id="A0A2P4XJU3"/>
<feature type="region of interest" description="Disordered" evidence="1">
    <location>
        <begin position="69"/>
        <end position="137"/>
    </location>
</feature>
<comment type="caution">
    <text evidence="2">The sequence shown here is derived from an EMBL/GenBank/DDBJ whole genome shotgun (WGS) entry which is preliminary data.</text>
</comment>
<proteinExistence type="predicted"/>
<dbReference type="EMBL" id="NCKW01009891">
    <property type="protein sequence ID" value="POM65825.1"/>
    <property type="molecule type" value="Genomic_DNA"/>
</dbReference>
<feature type="compositionally biased region" description="Polar residues" evidence="1">
    <location>
        <begin position="83"/>
        <end position="93"/>
    </location>
</feature>
<gene>
    <name evidence="2" type="ORF">PHPALM_18405</name>
</gene>
<organism evidence="2 3">
    <name type="scientific">Phytophthora palmivora</name>
    <dbReference type="NCBI Taxonomy" id="4796"/>
    <lineage>
        <taxon>Eukaryota</taxon>
        <taxon>Sar</taxon>
        <taxon>Stramenopiles</taxon>
        <taxon>Oomycota</taxon>
        <taxon>Peronosporomycetes</taxon>
        <taxon>Peronosporales</taxon>
        <taxon>Peronosporaceae</taxon>
        <taxon>Phytophthora</taxon>
    </lineage>
</organism>
<evidence type="ECO:0000256" key="1">
    <source>
        <dbReference type="SAM" id="MobiDB-lite"/>
    </source>
</evidence>
<protein>
    <submittedName>
        <fullName evidence="2">Pol protein</fullName>
    </submittedName>
</protein>